<evidence type="ECO:0000313" key="2">
    <source>
        <dbReference type="Proteomes" id="UP000054995"/>
    </source>
</evidence>
<dbReference type="AlphaFoldDB" id="A0A0V1FAE3"/>
<evidence type="ECO:0000313" key="1">
    <source>
        <dbReference type="EMBL" id="KRY82719.1"/>
    </source>
</evidence>
<dbReference type="Proteomes" id="UP000054995">
    <property type="component" value="Unassembled WGS sequence"/>
</dbReference>
<proteinExistence type="predicted"/>
<comment type="caution">
    <text evidence="1">The sequence shown here is derived from an EMBL/GenBank/DDBJ whole genome shotgun (WGS) entry which is preliminary data.</text>
</comment>
<accession>A0A0V1FAE3</accession>
<reference evidence="1 2" key="1">
    <citation type="submission" date="2015-01" db="EMBL/GenBank/DDBJ databases">
        <title>Evolution of Trichinella species and genotypes.</title>
        <authorList>
            <person name="Korhonen P.K."/>
            <person name="Edoardo P."/>
            <person name="Giuseppe L.R."/>
            <person name="Gasser R.B."/>
        </authorList>
    </citation>
    <scope>NUCLEOTIDE SEQUENCE [LARGE SCALE GENOMIC DNA]</scope>
    <source>
        <strain evidence="1">ISS470</strain>
    </source>
</reference>
<sequence length="132" mass="15590">MYNICIKYLIFLQSIIATAHRKFRLYIRSQTSWIAWKHRRQTNITQAQIEHGDTFQSDTTARMRWTSVPERVDVSFNFLQIYIVMLGSFNQQIRVVYSLRAGEDLLAAHVHIIRIGILVFPRIRHGVEWSNA</sequence>
<keyword evidence="2" id="KW-1185">Reference proteome</keyword>
<organism evidence="1 2">
    <name type="scientific">Trichinella pseudospiralis</name>
    <name type="common">Parasitic roundworm</name>
    <dbReference type="NCBI Taxonomy" id="6337"/>
    <lineage>
        <taxon>Eukaryota</taxon>
        <taxon>Metazoa</taxon>
        <taxon>Ecdysozoa</taxon>
        <taxon>Nematoda</taxon>
        <taxon>Enoplea</taxon>
        <taxon>Dorylaimia</taxon>
        <taxon>Trichinellida</taxon>
        <taxon>Trichinellidae</taxon>
        <taxon>Trichinella</taxon>
    </lineage>
</organism>
<gene>
    <name evidence="1" type="ORF">T4D_14497</name>
</gene>
<name>A0A0V1FAE3_TRIPS</name>
<dbReference type="EMBL" id="JYDT01000164">
    <property type="protein sequence ID" value="KRY82719.1"/>
    <property type="molecule type" value="Genomic_DNA"/>
</dbReference>
<protein>
    <submittedName>
        <fullName evidence="1">Uncharacterized protein</fullName>
    </submittedName>
</protein>